<proteinExistence type="predicted"/>
<keyword evidence="4" id="KW-1185">Reference proteome</keyword>
<evidence type="ECO:0000256" key="1">
    <source>
        <dbReference type="SAM" id="Coils"/>
    </source>
</evidence>
<sequence length="230" mass="25500">MVATRQKAVKKTVGTQTEATHKHAGIQATGCSECWNPATANGGDNTCVRCEQIKDLLNMVAELKEEVKRLRSIRECERELDLWYQALQTPLAEGDDPGNRGEWIQVPVRRGKGNPSQPPSPYRLPLHNKYGALKVEGEEDEKVEETPSGGLPIASQSPPCIRTSTLKKKRRVIVIGDSLLKGTATFFYPGKSTPIQAMSRQFLQENVVGNSVKDFTEVQVNNIYNLSLTH</sequence>
<reference evidence="4" key="2">
    <citation type="submission" date="2017-12" db="EMBL/GenBank/DDBJ databases">
        <title>Genome sequence of the Bar-tailed Godwit (Limosa lapponica baueri).</title>
        <authorList>
            <person name="Lima N.C.B."/>
            <person name="Parody-Merino A.M."/>
            <person name="Battley P.F."/>
            <person name="Fidler A.E."/>
            <person name="Prosdocimi F."/>
        </authorList>
    </citation>
    <scope>NUCLEOTIDE SEQUENCE [LARGE SCALE GENOMIC DNA]</scope>
</reference>
<feature type="coiled-coil region" evidence="1">
    <location>
        <begin position="53"/>
        <end position="80"/>
    </location>
</feature>
<evidence type="ECO:0000313" key="3">
    <source>
        <dbReference type="EMBL" id="PKU49565.1"/>
    </source>
</evidence>
<dbReference type="Proteomes" id="UP000233556">
    <property type="component" value="Unassembled WGS sequence"/>
</dbReference>
<dbReference type="OrthoDB" id="5804959at2759"/>
<evidence type="ECO:0000256" key="2">
    <source>
        <dbReference type="SAM" id="MobiDB-lite"/>
    </source>
</evidence>
<name>A0A2I0UU35_LIMLA</name>
<feature type="region of interest" description="Disordered" evidence="2">
    <location>
        <begin position="93"/>
        <end position="158"/>
    </location>
</feature>
<evidence type="ECO:0000313" key="4">
    <source>
        <dbReference type="Proteomes" id="UP000233556"/>
    </source>
</evidence>
<organism evidence="3 4">
    <name type="scientific">Limosa lapponica baueri</name>
    <dbReference type="NCBI Taxonomy" id="1758121"/>
    <lineage>
        <taxon>Eukaryota</taxon>
        <taxon>Metazoa</taxon>
        <taxon>Chordata</taxon>
        <taxon>Craniata</taxon>
        <taxon>Vertebrata</taxon>
        <taxon>Euteleostomi</taxon>
        <taxon>Archelosauria</taxon>
        <taxon>Archosauria</taxon>
        <taxon>Dinosauria</taxon>
        <taxon>Saurischia</taxon>
        <taxon>Theropoda</taxon>
        <taxon>Coelurosauria</taxon>
        <taxon>Aves</taxon>
        <taxon>Neognathae</taxon>
        <taxon>Neoaves</taxon>
        <taxon>Charadriiformes</taxon>
        <taxon>Scolopacidae</taxon>
        <taxon>Limosa</taxon>
    </lineage>
</organism>
<keyword evidence="1" id="KW-0175">Coiled coil</keyword>
<dbReference type="AlphaFoldDB" id="A0A2I0UU35"/>
<accession>A0A2I0UU35</accession>
<feature type="region of interest" description="Disordered" evidence="2">
    <location>
        <begin position="1"/>
        <end position="22"/>
    </location>
</feature>
<reference evidence="4" key="1">
    <citation type="submission" date="2017-11" db="EMBL/GenBank/DDBJ databases">
        <authorList>
            <person name="Lima N.C."/>
            <person name="Parody-Merino A.M."/>
            <person name="Battley P.F."/>
            <person name="Fidler A.E."/>
            <person name="Prosdocimi F."/>
        </authorList>
    </citation>
    <scope>NUCLEOTIDE SEQUENCE [LARGE SCALE GENOMIC DNA]</scope>
</reference>
<gene>
    <name evidence="3" type="ORF">llap_118</name>
</gene>
<protein>
    <submittedName>
        <fullName evidence="3">Death-associated protein 1</fullName>
    </submittedName>
</protein>
<dbReference type="EMBL" id="KZ505636">
    <property type="protein sequence ID" value="PKU49565.1"/>
    <property type="molecule type" value="Genomic_DNA"/>
</dbReference>